<feature type="compositionally biased region" description="Low complexity" evidence="5">
    <location>
        <begin position="126"/>
        <end position="143"/>
    </location>
</feature>
<organism evidence="8 9">
    <name type="scientific">Tritrichomonas musculus</name>
    <dbReference type="NCBI Taxonomy" id="1915356"/>
    <lineage>
        <taxon>Eukaryota</taxon>
        <taxon>Metamonada</taxon>
        <taxon>Parabasalia</taxon>
        <taxon>Tritrichomonadida</taxon>
        <taxon>Tritrichomonadidae</taxon>
        <taxon>Tritrichomonas</taxon>
    </lineage>
</organism>
<evidence type="ECO:0000259" key="6">
    <source>
        <dbReference type="PROSITE" id="PS50090"/>
    </source>
</evidence>
<dbReference type="PANTHER" id="PTHR46621:SF1">
    <property type="entry name" value="SNRNA-ACTIVATING PROTEIN COMPLEX SUBUNIT 4"/>
    <property type="match status" value="1"/>
</dbReference>
<evidence type="ECO:0000256" key="3">
    <source>
        <dbReference type="ARBA" id="ARBA00023163"/>
    </source>
</evidence>
<evidence type="ECO:0000256" key="4">
    <source>
        <dbReference type="ARBA" id="ARBA00023242"/>
    </source>
</evidence>
<evidence type="ECO:0000313" key="9">
    <source>
        <dbReference type="Proteomes" id="UP001470230"/>
    </source>
</evidence>
<dbReference type="InterPro" id="IPR009057">
    <property type="entry name" value="Homeodomain-like_sf"/>
</dbReference>
<accession>A0ABR2JXZ8</accession>
<feature type="domain" description="HTH myb-type" evidence="7">
    <location>
        <begin position="5"/>
        <end position="60"/>
    </location>
</feature>
<dbReference type="InterPro" id="IPR051575">
    <property type="entry name" value="Myb-like_DNA-bd"/>
</dbReference>
<dbReference type="Gene3D" id="1.10.10.60">
    <property type="entry name" value="Homeodomain-like"/>
    <property type="match status" value="2"/>
</dbReference>
<feature type="domain" description="Myb-like" evidence="6">
    <location>
        <begin position="57"/>
        <end position="102"/>
    </location>
</feature>
<keyword evidence="2" id="KW-0238">DNA-binding</keyword>
<reference evidence="8 9" key="1">
    <citation type="submission" date="2024-04" db="EMBL/GenBank/DDBJ databases">
        <title>Tritrichomonas musculus Genome.</title>
        <authorList>
            <person name="Alves-Ferreira E."/>
            <person name="Grigg M."/>
            <person name="Lorenzi H."/>
            <person name="Galac M."/>
        </authorList>
    </citation>
    <scope>NUCLEOTIDE SEQUENCE [LARGE SCALE GENOMIC DNA]</scope>
    <source>
        <strain evidence="8 9">EAF2021</strain>
    </source>
</reference>
<comment type="caution">
    <text evidence="8">The sequence shown here is derived from an EMBL/GenBank/DDBJ whole genome shotgun (WGS) entry which is preliminary data.</text>
</comment>
<proteinExistence type="predicted"/>
<dbReference type="CDD" id="cd00167">
    <property type="entry name" value="SANT"/>
    <property type="match status" value="1"/>
</dbReference>
<dbReference type="InterPro" id="IPR001005">
    <property type="entry name" value="SANT/Myb"/>
</dbReference>
<evidence type="ECO:0000256" key="5">
    <source>
        <dbReference type="SAM" id="MobiDB-lite"/>
    </source>
</evidence>
<dbReference type="SMART" id="SM00717">
    <property type="entry name" value="SANT"/>
    <property type="match status" value="2"/>
</dbReference>
<keyword evidence="4" id="KW-0539">Nucleus</keyword>
<feature type="domain" description="Myb-like" evidence="6">
    <location>
        <begin position="5"/>
        <end position="56"/>
    </location>
</feature>
<evidence type="ECO:0008006" key="10">
    <source>
        <dbReference type="Google" id="ProtNLM"/>
    </source>
</evidence>
<feature type="domain" description="HTH myb-type" evidence="7">
    <location>
        <begin position="61"/>
        <end position="111"/>
    </location>
</feature>
<dbReference type="Proteomes" id="UP001470230">
    <property type="component" value="Unassembled WGS sequence"/>
</dbReference>
<dbReference type="PROSITE" id="PS50090">
    <property type="entry name" value="MYB_LIKE"/>
    <property type="match status" value="2"/>
</dbReference>
<dbReference type="InterPro" id="IPR017930">
    <property type="entry name" value="Myb_dom"/>
</dbReference>
<dbReference type="Pfam" id="PF13921">
    <property type="entry name" value="Myb_DNA-bind_6"/>
    <property type="match status" value="1"/>
</dbReference>
<evidence type="ECO:0000313" key="8">
    <source>
        <dbReference type="EMBL" id="KAK8883326.1"/>
    </source>
</evidence>
<sequence length="225" mass="26539">MQEEATKRRRRVWSKEEDEKLKILVEEKKMKNWVMISNYFRNRSNKDCRDRYFLHLSPNVVKRKWTAEEEELLMEKYKEFGSKWVKLTSFFDKRSSNDLKNRIKLIQKRKKPLRKGFFSSPLSAGSISDPGSPTSSSESSVPSFSEPIKLNIAINSHSFKPNLLDPSSFFDDLDNSHFSNDYLTSFKFDNDKANQMITNLHSLFDINSQENNTETEYLSTNIFYQ</sequence>
<evidence type="ECO:0000256" key="2">
    <source>
        <dbReference type="ARBA" id="ARBA00023125"/>
    </source>
</evidence>
<dbReference type="PROSITE" id="PS51294">
    <property type="entry name" value="HTH_MYB"/>
    <property type="match status" value="2"/>
</dbReference>
<keyword evidence="9" id="KW-1185">Reference proteome</keyword>
<dbReference type="EMBL" id="JAPFFF010000009">
    <property type="protein sequence ID" value="KAK8883326.1"/>
    <property type="molecule type" value="Genomic_DNA"/>
</dbReference>
<keyword evidence="1" id="KW-0805">Transcription regulation</keyword>
<dbReference type="PANTHER" id="PTHR46621">
    <property type="entry name" value="SNRNA-ACTIVATING PROTEIN COMPLEX SUBUNIT 4"/>
    <property type="match status" value="1"/>
</dbReference>
<name>A0ABR2JXZ8_9EUKA</name>
<feature type="region of interest" description="Disordered" evidence="5">
    <location>
        <begin position="121"/>
        <end position="143"/>
    </location>
</feature>
<evidence type="ECO:0000256" key="1">
    <source>
        <dbReference type="ARBA" id="ARBA00023015"/>
    </source>
</evidence>
<dbReference type="SUPFAM" id="SSF46689">
    <property type="entry name" value="Homeodomain-like"/>
    <property type="match status" value="1"/>
</dbReference>
<keyword evidence="3" id="KW-0804">Transcription</keyword>
<evidence type="ECO:0000259" key="7">
    <source>
        <dbReference type="PROSITE" id="PS51294"/>
    </source>
</evidence>
<protein>
    <recommendedName>
        <fullName evidence="10">Myb-like DNA-binding domain containing protein</fullName>
    </recommendedName>
</protein>
<gene>
    <name evidence="8" type="ORF">M9Y10_045976</name>
</gene>